<dbReference type="CDD" id="cd06304">
    <property type="entry name" value="PBP1_BmpA_Med_PnrA-like"/>
    <property type="match status" value="1"/>
</dbReference>
<gene>
    <name evidence="8" type="ORF">SAMN02745243_03740</name>
</gene>
<protein>
    <submittedName>
        <fullName evidence="8">Basic membrane protein A</fullName>
    </submittedName>
</protein>
<evidence type="ECO:0000256" key="6">
    <source>
        <dbReference type="SAM" id="SignalP"/>
    </source>
</evidence>
<accession>A0A1M6VD93</accession>
<feature type="signal peptide" evidence="6">
    <location>
        <begin position="1"/>
        <end position="18"/>
    </location>
</feature>
<dbReference type="PANTHER" id="PTHR34296">
    <property type="entry name" value="TRANSCRIPTIONAL ACTIVATOR PROTEIN MED"/>
    <property type="match status" value="1"/>
</dbReference>
<proteinExistence type="predicted"/>
<feature type="domain" description="ABC transporter substrate-binding protein PnrA-like" evidence="7">
    <location>
        <begin position="44"/>
        <end position="310"/>
    </location>
</feature>
<sequence length="345" mass="35575">MILAITTGIVIAAMTACGSTSSTSSSGSSTTASSSSANEAADLKVAAVLGGPITDQAWNETQYDGLCDIESQGAETSYMENVSVTDAPDVIRTYASDGYDIVYIGSSSFKDATVEVAAEFPDTTFLMMNGGVTEGNMVSLDTADCQQGFIQGFICAMVTGTDTVGWVGGLEIAPTLNCEAGFKQGVAYANKTFGTDIKAVTSLTGSYTDIEAAKETTLAMIQNGSGAISGMADDATHGILAAAEEKSIPCVGTGVDQDELAPTQLITGISVDNEIVYKESFSKYLDGSVKDPGYLYGISAGVVYMADYSKGASILTDDQKTAIDDIVSGIDDGSIKVVNAADYTD</sequence>
<name>A0A1M6VD93_9FIRM</name>
<dbReference type="EMBL" id="FQZY01000088">
    <property type="protein sequence ID" value="SHK79419.1"/>
    <property type="molecule type" value="Genomic_DNA"/>
</dbReference>
<evidence type="ECO:0000256" key="3">
    <source>
        <dbReference type="ARBA" id="ARBA00022729"/>
    </source>
</evidence>
<dbReference type="PANTHER" id="PTHR34296:SF2">
    <property type="entry name" value="ABC TRANSPORTER GUANOSINE-BINDING PROTEIN NUPN"/>
    <property type="match status" value="1"/>
</dbReference>
<feature type="chain" id="PRO_5013336940" evidence="6">
    <location>
        <begin position="19"/>
        <end position="345"/>
    </location>
</feature>
<dbReference type="RefSeq" id="WP_073113030.1">
    <property type="nucleotide sequence ID" value="NZ_FQZY01000088.1"/>
</dbReference>
<dbReference type="InterPro" id="IPR050957">
    <property type="entry name" value="BMP_lipoprotein"/>
</dbReference>
<dbReference type="Proteomes" id="UP000184301">
    <property type="component" value="Unassembled WGS sequence"/>
</dbReference>
<organism evidence="8 9">
    <name type="scientific">Hespellia stercorisuis DSM 15480</name>
    <dbReference type="NCBI Taxonomy" id="1121950"/>
    <lineage>
        <taxon>Bacteria</taxon>
        <taxon>Bacillati</taxon>
        <taxon>Bacillota</taxon>
        <taxon>Clostridia</taxon>
        <taxon>Lachnospirales</taxon>
        <taxon>Lachnospiraceae</taxon>
        <taxon>Hespellia</taxon>
    </lineage>
</organism>
<evidence type="ECO:0000313" key="8">
    <source>
        <dbReference type="EMBL" id="SHK79419.1"/>
    </source>
</evidence>
<evidence type="ECO:0000313" key="9">
    <source>
        <dbReference type="Proteomes" id="UP000184301"/>
    </source>
</evidence>
<dbReference type="Gene3D" id="3.40.50.2300">
    <property type="match status" value="2"/>
</dbReference>
<dbReference type="GO" id="GO:0005886">
    <property type="term" value="C:plasma membrane"/>
    <property type="evidence" value="ECO:0007669"/>
    <property type="project" value="UniProtKB-SubCell"/>
</dbReference>
<comment type="subcellular location">
    <subcellularLocation>
        <location evidence="1">Cell membrane</location>
    </subcellularLocation>
</comment>
<evidence type="ECO:0000259" key="7">
    <source>
        <dbReference type="Pfam" id="PF02608"/>
    </source>
</evidence>
<evidence type="ECO:0000256" key="2">
    <source>
        <dbReference type="ARBA" id="ARBA00022475"/>
    </source>
</evidence>
<dbReference type="STRING" id="1121950.SAMN02745243_03740"/>
<keyword evidence="4" id="KW-0472">Membrane</keyword>
<keyword evidence="2" id="KW-1003">Cell membrane</keyword>
<dbReference type="Pfam" id="PF02608">
    <property type="entry name" value="Bmp"/>
    <property type="match status" value="1"/>
</dbReference>
<keyword evidence="9" id="KW-1185">Reference proteome</keyword>
<keyword evidence="3 6" id="KW-0732">Signal</keyword>
<evidence type="ECO:0000256" key="1">
    <source>
        <dbReference type="ARBA" id="ARBA00004236"/>
    </source>
</evidence>
<keyword evidence="5" id="KW-0449">Lipoprotein</keyword>
<dbReference type="InterPro" id="IPR003760">
    <property type="entry name" value="PnrA-like"/>
</dbReference>
<dbReference type="OrthoDB" id="9769871at2"/>
<evidence type="ECO:0000256" key="4">
    <source>
        <dbReference type="ARBA" id="ARBA00023136"/>
    </source>
</evidence>
<evidence type="ECO:0000256" key="5">
    <source>
        <dbReference type="ARBA" id="ARBA00023288"/>
    </source>
</evidence>
<dbReference type="AlphaFoldDB" id="A0A1M6VD93"/>
<reference evidence="8 9" key="1">
    <citation type="submission" date="2016-11" db="EMBL/GenBank/DDBJ databases">
        <authorList>
            <person name="Jaros S."/>
            <person name="Januszkiewicz K."/>
            <person name="Wedrychowicz H."/>
        </authorList>
    </citation>
    <scope>NUCLEOTIDE SEQUENCE [LARGE SCALE GENOMIC DNA]</scope>
    <source>
        <strain evidence="8 9">DSM 15480</strain>
    </source>
</reference>